<comment type="caution">
    <text evidence="2">The sequence shown here is derived from an EMBL/GenBank/DDBJ whole genome shotgun (WGS) entry which is preliminary data.</text>
</comment>
<protein>
    <recommendedName>
        <fullName evidence="4">Twin-arginine translocation (Tat)</fullName>
    </recommendedName>
</protein>
<dbReference type="RefSeq" id="WP_108916171.1">
    <property type="nucleotide sequence ID" value="NZ_BGJY01000002.1"/>
</dbReference>
<feature type="signal peptide" evidence="1">
    <location>
        <begin position="1"/>
        <end position="25"/>
    </location>
</feature>
<reference evidence="2 3" key="1">
    <citation type="journal article" date="2018" name="Appl. Microbiol. Biotechnol.">
        <title>Co-cultivation of the strictly anaerobic methanogen Methanosarcina barkeri with aerobic methanotrophs in an oxygen-limited membrane bioreactor.</title>
        <authorList>
            <person name="In 't Zandt M.H."/>
            <person name="van den Bosch T.J.M."/>
            <person name="Rijkers R."/>
            <person name="van Kessel M.A.H.J."/>
            <person name="Jetten M.S.M."/>
            <person name="Welte C.U."/>
        </authorList>
    </citation>
    <scope>NUCLEOTIDE SEQUENCE [LARGE SCALE GENOMIC DNA]</scope>
    <source>
        <strain evidence="2 3">DSM 17706</strain>
    </source>
</reference>
<dbReference type="Proteomes" id="UP000245137">
    <property type="component" value="Unassembled WGS sequence"/>
</dbReference>
<evidence type="ECO:0008006" key="4">
    <source>
        <dbReference type="Google" id="ProtNLM"/>
    </source>
</evidence>
<keyword evidence="3" id="KW-1185">Reference proteome</keyword>
<sequence length="96" mass="11860">MERRSFMKFFVVGAAAALAAGPSLALTSVAPLDAPLAPEPVPEAAVATQEDIDRAQVEKTYWYYRRRVWRPRWRRRYWRRYYRPRFRRRRRYYYYY</sequence>
<gene>
    <name evidence="2" type="ORF">C5689_04305</name>
</gene>
<keyword evidence="1" id="KW-0732">Signal</keyword>
<dbReference type="AlphaFoldDB" id="A0A2U1SU70"/>
<evidence type="ECO:0000313" key="2">
    <source>
        <dbReference type="EMBL" id="PWB95150.1"/>
    </source>
</evidence>
<evidence type="ECO:0000256" key="1">
    <source>
        <dbReference type="SAM" id="SignalP"/>
    </source>
</evidence>
<name>A0A2U1SU70_METSR</name>
<feature type="chain" id="PRO_5015507937" description="Twin-arginine translocation (Tat)" evidence="1">
    <location>
        <begin position="26"/>
        <end position="96"/>
    </location>
</feature>
<dbReference type="EMBL" id="PUIV01000004">
    <property type="protein sequence ID" value="PWB95150.1"/>
    <property type="molecule type" value="Genomic_DNA"/>
</dbReference>
<organism evidence="2 3">
    <name type="scientific">Methylosinus sporium</name>
    <dbReference type="NCBI Taxonomy" id="428"/>
    <lineage>
        <taxon>Bacteria</taxon>
        <taxon>Pseudomonadati</taxon>
        <taxon>Pseudomonadota</taxon>
        <taxon>Alphaproteobacteria</taxon>
        <taxon>Hyphomicrobiales</taxon>
        <taxon>Methylocystaceae</taxon>
        <taxon>Methylosinus</taxon>
    </lineage>
</organism>
<accession>A0A2U1SU70</accession>
<evidence type="ECO:0000313" key="3">
    <source>
        <dbReference type="Proteomes" id="UP000245137"/>
    </source>
</evidence>
<proteinExistence type="predicted"/>